<dbReference type="GO" id="GO:0000981">
    <property type="term" value="F:DNA-binding transcription factor activity, RNA polymerase II-specific"/>
    <property type="evidence" value="ECO:0007669"/>
    <property type="project" value="InterPro"/>
</dbReference>
<dbReference type="PROSITE" id="PS50048">
    <property type="entry name" value="ZN2_CY6_FUNGAL_2"/>
    <property type="match status" value="1"/>
</dbReference>
<dbReference type="InterPro" id="IPR053175">
    <property type="entry name" value="DHMBA_Reg_Transcription_Factor"/>
</dbReference>
<dbReference type="InterPro" id="IPR021858">
    <property type="entry name" value="Fun_TF"/>
</dbReference>
<feature type="domain" description="Zn(2)-C6 fungal-type" evidence="5">
    <location>
        <begin position="10"/>
        <end position="38"/>
    </location>
</feature>
<keyword evidence="3" id="KW-0804">Transcription</keyword>
<dbReference type="GO" id="GO:0009893">
    <property type="term" value="P:positive regulation of metabolic process"/>
    <property type="evidence" value="ECO:0007669"/>
    <property type="project" value="UniProtKB-ARBA"/>
</dbReference>
<dbReference type="SUPFAM" id="SSF57701">
    <property type="entry name" value="Zn2/Cys6 DNA-binding domain"/>
    <property type="match status" value="1"/>
</dbReference>
<gene>
    <name evidence="6" type="ORF">BO78DRAFT_400005</name>
</gene>
<dbReference type="PROSITE" id="PS00463">
    <property type="entry name" value="ZN2_CY6_FUNGAL_1"/>
    <property type="match status" value="1"/>
</dbReference>
<evidence type="ECO:0000256" key="3">
    <source>
        <dbReference type="ARBA" id="ARBA00023163"/>
    </source>
</evidence>
<evidence type="ECO:0000256" key="1">
    <source>
        <dbReference type="ARBA" id="ARBA00023015"/>
    </source>
</evidence>
<keyword evidence="4" id="KW-0539">Nucleus</keyword>
<dbReference type="Proteomes" id="UP000248423">
    <property type="component" value="Unassembled WGS sequence"/>
</dbReference>
<dbReference type="GO" id="GO:0008270">
    <property type="term" value="F:zinc ion binding"/>
    <property type="evidence" value="ECO:0007669"/>
    <property type="project" value="InterPro"/>
</dbReference>
<dbReference type="VEuPathDB" id="FungiDB:BO78DRAFT_400005"/>
<dbReference type="GO" id="GO:0003677">
    <property type="term" value="F:DNA binding"/>
    <property type="evidence" value="ECO:0007669"/>
    <property type="project" value="UniProtKB-KW"/>
</dbReference>
<keyword evidence="1" id="KW-0805">Transcription regulation</keyword>
<keyword evidence="7" id="KW-1185">Reference proteome</keyword>
<evidence type="ECO:0000259" key="5">
    <source>
        <dbReference type="PROSITE" id="PS50048"/>
    </source>
</evidence>
<dbReference type="InterPro" id="IPR001138">
    <property type="entry name" value="Zn2Cys6_DnaBD"/>
</dbReference>
<evidence type="ECO:0000313" key="7">
    <source>
        <dbReference type="Proteomes" id="UP000248423"/>
    </source>
</evidence>
<sequence length="497" mass="55403">MVYCGKPSTACDRCRPRRLKCDRATPSCSQCMRAQVICPGYRDALDLNFRDQSDDVVRKVARQGQRKSVITARTSQQVVRSTPLLTFGLPPSRDELAKGYFFTNFGGCHMPYLLAMSEHPRECSINAALTAVGLAALANLHVSQQLMLAARRHYTTALSQTNHALGDAASFRKNETLAGVILLSTFELITCGDGSFIDRWARHMDGAARLIEIRGTRQLKTPEGLHLFTVLRSQIVIGRVYEGRYTSPILTHLTEEAQKYRSPDFQVLDQLGLAIIRVCNFCAAVKDGTLTQPTEIIRSALDLDADLVSILLSVPDSWVYSTAELPEFKQERTMHAVWGDKIHLYRNLTISTAWNKYRSTRLILHELIINTVHTCPLNIISHQERQTLLDQSQKMSRQIVQDICASVPYHLGTSDRGSNPTISGGITIVWPLLVTATSRFASRDFREWVMSCLDGIGHYLGINQALASARLLRDGVETQSWISSEYGNSSPGSSSSR</sequence>
<dbReference type="STRING" id="1448318.A0A319E0T2"/>
<organism evidence="6 7">
    <name type="scientific">Aspergillus sclerotiicarbonarius (strain CBS 121057 / IBT 28362)</name>
    <dbReference type="NCBI Taxonomy" id="1448318"/>
    <lineage>
        <taxon>Eukaryota</taxon>
        <taxon>Fungi</taxon>
        <taxon>Dikarya</taxon>
        <taxon>Ascomycota</taxon>
        <taxon>Pezizomycotina</taxon>
        <taxon>Eurotiomycetes</taxon>
        <taxon>Eurotiomycetidae</taxon>
        <taxon>Eurotiales</taxon>
        <taxon>Aspergillaceae</taxon>
        <taxon>Aspergillus</taxon>
        <taxon>Aspergillus subgen. Circumdati</taxon>
    </lineage>
</organism>
<dbReference type="PANTHER" id="PTHR38791:SF5">
    <property type="entry name" value="TRANSCRIPTION FACTOR DBAG-RELATED"/>
    <property type="match status" value="1"/>
</dbReference>
<protein>
    <recommendedName>
        <fullName evidence="5">Zn(2)-C6 fungal-type domain-containing protein</fullName>
    </recommendedName>
</protein>
<evidence type="ECO:0000256" key="4">
    <source>
        <dbReference type="ARBA" id="ARBA00023242"/>
    </source>
</evidence>
<evidence type="ECO:0000256" key="2">
    <source>
        <dbReference type="ARBA" id="ARBA00023125"/>
    </source>
</evidence>
<reference evidence="6 7" key="1">
    <citation type="submission" date="2018-02" db="EMBL/GenBank/DDBJ databases">
        <title>The genomes of Aspergillus section Nigri reveals drivers in fungal speciation.</title>
        <authorList>
            <consortium name="DOE Joint Genome Institute"/>
            <person name="Vesth T.C."/>
            <person name="Nybo J."/>
            <person name="Theobald S."/>
            <person name="Brandl J."/>
            <person name="Frisvad J.C."/>
            <person name="Nielsen K.F."/>
            <person name="Lyhne E.K."/>
            <person name="Kogle M.E."/>
            <person name="Kuo A."/>
            <person name="Riley R."/>
            <person name="Clum A."/>
            <person name="Nolan M."/>
            <person name="Lipzen A."/>
            <person name="Salamov A."/>
            <person name="Henrissat B."/>
            <person name="Wiebenga A."/>
            <person name="De vries R.P."/>
            <person name="Grigoriev I.V."/>
            <person name="Mortensen U.H."/>
            <person name="Andersen M.R."/>
            <person name="Baker S.E."/>
        </authorList>
    </citation>
    <scope>NUCLEOTIDE SEQUENCE [LARGE SCALE GENOMIC DNA]</scope>
    <source>
        <strain evidence="6 7">CBS 121057</strain>
    </source>
</reference>
<dbReference type="Pfam" id="PF00172">
    <property type="entry name" value="Zn_clus"/>
    <property type="match status" value="1"/>
</dbReference>
<keyword evidence="2" id="KW-0238">DNA-binding</keyword>
<dbReference type="InterPro" id="IPR036864">
    <property type="entry name" value="Zn2-C6_fun-type_DNA-bd_sf"/>
</dbReference>
<dbReference type="Pfam" id="PF11951">
    <property type="entry name" value="Fungal_trans_2"/>
    <property type="match status" value="1"/>
</dbReference>
<dbReference type="Gene3D" id="4.10.240.10">
    <property type="entry name" value="Zn(2)-C6 fungal-type DNA-binding domain"/>
    <property type="match status" value="1"/>
</dbReference>
<dbReference type="PANTHER" id="PTHR38791">
    <property type="entry name" value="ZN(II)2CYS6 TRANSCRIPTION FACTOR (EUROFUNG)-RELATED-RELATED"/>
    <property type="match status" value="1"/>
</dbReference>
<evidence type="ECO:0000313" key="6">
    <source>
        <dbReference type="EMBL" id="PYI03110.1"/>
    </source>
</evidence>
<dbReference type="CDD" id="cd00067">
    <property type="entry name" value="GAL4"/>
    <property type="match status" value="1"/>
</dbReference>
<accession>A0A319E0T2</accession>
<dbReference type="AlphaFoldDB" id="A0A319E0T2"/>
<proteinExistence type="predicted"/>
<dbReference type="SMART" id="SM00066">
    <property type="entry name" value="GAL4"/>
    <property type="match status" value="1"/>
</dbReference>
<dbReference type="EMBL" id="KZ826384">
    <property type="protein sequence ID" value="PYI03110.1"/>
    <property type="molecule type" value="Genomic_DNA"/>
</dbReference>
<dbReference type="OrthoDB" id="5429770at2759"/>
<name>A0A319E0T2_ASPSB</name>